<organism evidence="2 3">
    <name type="scientific">Anaeromicropila herbilytica</name>
    <dbReference type="NCBI Taxonomy" id="2785025"/>
    <lineage>
        <taxon>Bacteria</taxon>
        <taxon>Bacillati</taxon>
        <taxon>Bacillota</taxon>
        <taxon>Clostridia</taxon>
        <taxon>Lachnospirales</taxon>
        <taxon>Lachnospiraceae</taxon>
        <taxon>Anaeromicropila</taxon>
    </lineage>
</organism>
<dbReference type="EMBL" id="AP024169">
    <property type="protein sequence ID" value="BCN29900.1"/>
    <property type="molecule type" value="Genomic_DNA"/>
</dbReference>
<dbReference type="Gene3D" id="3.90.1010.20">
    <property type="match status" value="1"/>
</dbReference>
<dbReference type="InterPro" id="IPR007329">
    <property type="entry name" value="FMN-bd"/>
</dbReference>
<dbReference type="GO" id="GO:0010181">
    <property type="term" value="F:FMN binding"/>
    <property type="evidence" value="ECO:0007669"/>
    <property type="project" value="InterPro"/>
</dbReference>
<dbReference type="RefSeq" id="WP_271715155.1">
    <property type="nucleotide sequence ID" value="NZ_AP024169.1"/>
</dbReference>
<evidence type="ECO:0000259" key="1">
    <source>
        <dbReference type="SMART" id="SM00900"/>
    </source>
</evidence>
<sequence length="131" mass="14425">MKVKKMVIAIVLSSTLVISSVCGVKYLYDVKNYKKEVASIEIKDIDMTKVKDGQYIGKYDVNFIAAKVKVTVKDHKIQDINLLEHKNERGKAAEAIVDTVIAKNSIKVDTISGATNSSKVILEAIRNALEG</sequence>
<dbReference type="Pfam" id="PF04205">
    <property type="entry name" value="FMN_bind"/>
    <property type="match status" value="1"/>
</dbReference>
<reference evidence="2 3" key="1">
    <citation type="submission" date="2020-11" db="EMBL/GenBank/DDBJ databases">
        <title>Draft genome sequencing of a Lachnospiraceae strain isolated from anoxic soil subjected to BSD treatment.</title>
        <authorList>
            <person name="Uek A."/>
            <person name="Tonouchi A."/>
        </authorList>
    </citation>
    <scope>NUCLEOTIDE SEQUENCE [LARGE SCALE GENOMIC DNA]</scope>
    <source>
        <strain evidence="2 3">TB5</strain>
    </source>
</reference>
<feature type="domain" description="FMN-binding" evidence="1">
    <location>
        <begin position="54"/>
        <end position="131"/>
    </location>
</feature>
<dbReference type="KEGG" id="ahb:bsdtb5_11950"/>
<dbReference type="Proteomes" id="UP000595897">
    <property type="component" value="Chromosome"/>
</dbReference>
<name>A0A7R7EJM1_9FIRM</name>
<dbReference type="SMART" id="SM00900">
    <property type="entry name" value="FMN_bind"/>
    <property type="match status" value="1"/>
</dbReference>
<evidence type="ECO:0000313" key="3">
    <source>
        <dbReference type="Proteomes" id="UP000595897"/>
    </source>
</evidence>
<proteinExistence type="predicted"/>
<keyword evidence="3" id="KW-1185">Reference proteome</keyword>
<protein>
    <submittedName>
        <fullName evidence="2">FMN-binding protein</fullName>
    </submittedName>
</protein>
<evidence type="ECO:0000313" key="2">
    <source>
        <dbReference type="EMBL" id="BCN29900.1"/>
    </source>
</evidence>
<dbReference type="AlphaFoldDB" id="A0A7R7EJM1"/>
<dbReference type="GO" id="GO:0016020">
    <property type="term" value="C:membrane"/>
    <property type="evidence" value="ECO:0007669"/>
    <property type="project" value="InterPro"/>
</dbReference>
<gene>
    <name evidence="2" type="ORF">bsdtb5_11950</name>
</gene>
<accession>A0A7R7EJM1</accession>